<dbReference type="Pfam" id="PF04977">
    <property type="entry name" value="DivIC"/>
    <property type="match status" value="1"/>
</dbReference>
<dbReference type="RefSeq" id="WP_222873480.1">
    <property type="nucleotide sequence ID" value="NZ_CP039704.1"/>
</dbReference>
<dbReference type="InterPro" id="IPR007060">
    <property type="entry name" value="FtsL/DivIC"/>
</dbReference>
<reference evidence="2" key="1">
    <citation type="submission" date="2019-04" db="EMBL/GenBank/DDBJ databases">
        <title>Complete genome sequence of Sphingomonas sp. W1-2-3.</title>
        <authorList>
            <person name="Im W.T."/>
        </authorList>
    </citation>
    <scope>NUCLEOTIDE SEQUENCE [LARGE SCALE GENOMIC DNA]</scope>
    <source>
        <strain evidence="2">W1-2-3</strain>
    </source>
</reference>
<dbReference type="AlphaFoldDB" id="A0A4D7BSW0"/>
<accession>A0A4D7BSW0</accession>
<organism evidence="1 2">
    <name type="scientific">Hankyongella ginsenosidimutans</name>
    <dbReference type="NCBI Taxonomy" id="1763828"/>
    <lineage>
        <taxon>Bacteria</taxon>
        <taxon>Pseudomonadati</taxon>
        <taxon>Pseudomonadota</taxon>
        <taxon>Alphaproteobacteria</taxon>
        <taxon>Sphingomonadales</taxon>
        <taxon>Sphingomonadaceae</taxon>
        <taxon>Hankyongella</taxon>
    </lineage>
</organism>
<keyword evidence="2" id="KW-1185">Reference proteome</keyword>
<dbReference type="Proteomes" id="UP000298714">
    <property type="component" value="Chromosome"/>
</dbReference>
<dbReference type="EMBL" id="CP039704">
    <property type="protein sequence ID" value="QCI78719.1"/>
    <property type="molecule type" value="Genomic_DNA"/>
</dbReference>
<evidence type="ECO:0000313" key="2">
    <source>
        <dbReference type="Proteomes" id="UP000298714"/>
    </source>
</evidence>
<evidence type="ECO:0000313" key="1">
    <source>
        <dbReference type="EMBL" id="QCI78719.1"/>
    </source>
</evidence>
<protein>
    <submittedName>
        <fullName evidence="1">Septum formation initiator family protein</fullName>
    </submittedName>
</protein>
<gene>
    <name evidence="1" type="ORF">E6W36_00980</name>
</gene>
<proteinExistence type="predicted"/>
<sequence>MELRTIIAERVRQLLIPALCLLVMAFFGYHAVFGSAGIIAAQHYARQLGVVTGQAERLAVERATLERRIALLNRDAMDRDYADELARRVLGLVGQDEYVVSLPPQNDAPAQ</sequence>
<dbReference type="KEGG" id="hgn:E6W36_00980"/>
<name>A0A4D7BSW0_9SPHN</name>